<sequence length="861" mass="97743">MLFLWLLNVVVPYIAECRPVKGIVKDASTDSNISFANVMAYALPDSTLLGFAVTDDEGLFSLTTSEEGRLLLKVSCLGYKTAEVELSSAHDSLCISMQPDAVLLKNVVVKGRMPGFKVRGDTIDYNYQKYTDGSEKVLKDILMKLPGMDVNDKGQVTANGEAVKKILINGQDFFGDHNEQVTNNLPSDYVDKIQLRKNYSEYSFVEGFKTRKTTALNVTIDSLHSGNVTGNAEVLGGYRDKYRGAMNLFSFGEKVMWGINTKLFNTGEEMMTLVDYVKLMGSIKDYAKAVGGSDKIIDNGHSPVSYIDNNINTYQRTNGMASANIAWNPSNRFKINAYYLFNHEQSKGQYDITRSYWTRNTIETMSQSTDAKRNFHHVGVSTKSVMASNAALDWKFTVTAMPQTSQNWLGVYSWDEKTDVWNFSHNLAFVKNWNNRNLLSVSSQLVYNNIHRTIDVESADSLLYVPELQIHSVSQRQRITLLDHHLAASWTHRLSKAWLFKMNTAWNAIHSTMLVTPSSIQPIAKKDKETTRLYSYGLSIQKNKGLLRFDAGFDLAYLNQGCTDDKVVVLPNASIELAFSSINSLMLSYTTGYKRDDSYFARGTVINDYRQLTVYDGKENLMHKHHNLTLSSHYFNVLSDFSWIMDAGCSFTENPYIFSNDGFGNTIYASLIQTNRDQVLQHIYINVKKGFRFPITLSLKSTMSNSLYQSAYFQRISNNRHSEVDSEVSITSKFKRALLNMEVGCRFSFQQSKIGLTSSVLNFRSYETYVRPFLVKKGKWDVSLPIIYIHDQSGAQHFSYFDCAILASYTKGRWTFFADGKNLLHTKCFERITVDAEHDYMETVVDKRLPGYIVVGLKKMF</sequence>
<dbReference type="Pfam" id="PF13715">
    <property type="entry name" value="CarbopepD_reg_2"/>
    <property type="match status" value="1"/>
</dbReference>
<evidence type="ECO:0000313" key="2">
    <source>
        <dbReference type="Proteomes" id="UP000236735"/>
    </source>
</evidence>
<evidence type="ECO:0000313" key="1">
    <source>
        <dbReference type="EMBL" id="SEF61618.1"/>
    </source>
</evidence>
<dbReference type="EMBL" id="FNUV01000002">
    <property type="protein sequence ID" value="SEF61618.1"/>
    <property type="molecule type" value="Genomic_DNA"/>
</dbReference>
<protein>
    <submittedName>
        <fullName evidence="1">CarboxypepD_reg-like domain-containing protein</fullName>
    </submittedName>
</protein>
<organism evidence="1 2">
    <name type="scientific">Xylanibacter ruminicola</name>
    <name type="common">Prevotella ruminicola</name>
    <dbReference type="NCBI Taxonomy" id="839"/>
    <lineage>
        <taxon>Bacteria</taxon>
        <taxon>Pseudomonadati</taxon>
        <taxon>Bacteroidota</taxon>
        <taxon>Bacteroidia</taxon>
        <taxon>Bacteroidales</taxon>
        <taxon>Prevotellaceae</taxon>
        <taxon>Xylanibacter</taxon>
    </lineage>
</organism>
<dbReference type="InterPro" id="IPR008969">
    <property type="entry name" value="CarboxyPept-like_regulatory"/>
</dbReference>
<dbReference type="SUPFAM" id="SSF49464">
    <property type="entry name" value="Carboxypeptidase regulatory domain-like"/>
    <property type="match status" value="1"/>
</dbReference>
<dbReference type="Proteomes" id="UP000236735">
    <property type="component" value="Unassembled WGS sequence"/>
</dbReference>
<proteinExistence type="predicted"/>
<dbReference type="AlphaFoldDB" id="A0A1H5THD5"/>
<gene>
    <name evidence="1" type="ORF">SAMN05216354_1037</name>
</gene>
<name>A0A1H5THD5_XYLRU</name>
<reference evidence="1 2" key="1">
    <citation type="submission" date="2016-10" db="EMBL/GenBank/DDBJ databases">
        <authorList>
            <person name="de Groot N.N."/>
        </authorList>
    </citation>
    <scope>NUCLEOTIDE SEQUENCE [LARGE SCALE GENOMIC DNA]</scope>
    <source>
        <strain evidence="1 2">AR32</strain>
    </source>
</reference>
<accession>A0A1H5THD5</accession>
<dbReference type="SUPFAM" id="SSF56935">
    <property type="entry name" value="Porins"/>
    <property type="match status" value="1"/>
</dbReference>